<proteinExistence type="predicted"/>
<protein>
    <submittedName>
        <fullName evidence="1">Uncharacterized protein</fullName>
    </submittedName>
</protein>
<keyword evidence="2" id="KW-1185">Reference proteome</keyword>
<dbReference type="AlphaFoldDB" id="A0AAD5SQ40"/>
<organism evidence="1 2">
    <name type="scientific">Physocladia obscura</name>
    <dbReference type="NCBI Taxonomy" id="109957"/>
    <lineage>
        <taxon>Eukaryota</taxon>
        <taxon>Fungi</taxon>
        <taxon>Fungi incertae sedis</taxon>
        <taxon>Chytridiomycota</taxon>
        <taxon>Chytridiomycota incertae sedis</taxon>
        <taxon>Chytridiomycetes</taxon>
        <taxon>Chytridiales</taxon>
        <taxon>Chytriomycetaceae</taxon>
        <taxon>Physocladia</taxon>
    </lineage>
</organism>
<dbReference type="EMBL" id="JADGJH010003859">
    <property type="protein sequence ID" value="KAJ3088403.1"/>
    <property type="molecule type" value="Genomic_DNA"/>
</dbReference>
<sequence>MQRGAESLENILGVKSISSLLDSNTLLYNGFTLSRTRLPNTVEQLLTLEALLALYIPIKDQSILERLKLGSASPQPVELTRVADHEVTNPKMLTASRLNNELCGFTV</sequence>
<dbReference type="Proteomes" id="UP001211907">
    <property type="component" value="Unassembled WGS sequence"/>
</dbReference>
<comment type="caution">
    <text evidence="1">The sequence shown here is derived from an EMBL/GenBank/DDBJ whole genome shotgun (WGS) entry which is preliminary data.</text>
</comment>
<reference evidence="1" key="1">
    <citation type="submission" date="2020-05" db="EMBL/GenBank/DDBJ databases">
        <title>Phylogenomic resolution of chytrid fungi.</title>
        <authorList>
            <person name="Stajich J.E."/>
            <person name="Amses K."/>
            <person name="Simmons R."/>
            <person name="Seto K."/>
            <person name="Myers J."/>
            <person name="Bonds A."/>
            <person name="Quandt C.A."/>
            <person name="Barry K."/>
            <person name="Liu P."/>
            <person name="Grigoriev I."/>
            <person name="Longcore J.E."/>
            <person name="James T.Y."/>
        </authorList>
    </citation>
    <scope>NUCLEOTIDE SEQUENCE</scope>
    <source>
        <strain evidence="1">JEL0513</strain>
    </source>
</reference>
<gene>
    <name evidence="1" type="ORF">HK100_008044</name>
</gene>
<name>A0AAD5SQ40_9FUNG</name>
<evidence type="ECO:0000313" key="2">
    <source>
        <dbReference type="Proteomes" id="UP001211907"/>
    </source>
</evidence>
<evidence type="ECO:0000313" key="1">
    <source>
        <dbReference type="EMBL" id="KAJ3088403.1"/>
    </source>
</evidence>
<accession>A0AAD5SQ40</accession>
<feature type="non-terminal residue" evidence="1">
    <location>
        <position position="1"/>
    </location>
</feature>